<organism evidence="5 6">
    <name type="scientific">Streptomyces lydicus</name>
    <dbReference type="NCBI Taxonomy" id="47763"/>
    <lineage>
        <taxon>Bacteria</taxon>
        <taxon>Bacillati</taxon>
        <taxon>Actinomycetota</taxon>
        <taxon>Actinomycetes</taxon>
        <taxon>Kitasatosporales</taxon>
        <taxon>Streptomycetaceae</taxon>
        <taxon>Streptomyces</taxon>
    </lineage>
</organism>
<dbReference type="GO" id="GO:0071949">
    <property type="term" value="F:FAD binding"/>
    <property type="evidence" value="ECO:0007669"/>
    <property type="project" value="InterPro"/>
</dbReference>
<dbReference type="Proteomes" id="UP000094094">
    <property type="component" value="Chromosome"/>
</dbReference>
<evidence type="ECO:0000256" key="2">
    <source>
        <dbReference type="ARBA" id="ARBA00022630"/>
    </source>
</evidence>
<dbReference type="RefSeq" id="WP_069570339.1">
    <property type="nucleotide sequence ID" value="NZ_CP017157.1"/>
</dbReference>
<comment type="cofactor">
    <cofactor evidence="1">
        <name>FAD</name>
        <dbReference type="ChEBI" id="CHEBI:57692"/>
    </cofactor>
</comment>
<evidence type="ECO:0000256" key="3">
    <source>
        <dbReference type="ARBA" id="ARBA00022827"/>
    </source>
</evidence>
<dbReference type="Pfam" id="PF21274">
    <property type="entry name" value="Rng_hyd_C"/>
    <property type="match status" value="1"/>
</dbReference>
<dbReference type="EMBL" id="CP017157">
    <property type="protein sequence ID" value="AOP48205.1"/>
    <property type="molecule type" value="Genomic_DNA"/>
</dbReference>
<dbReference type="Gene3D" id="3.50.50.60">
    <property type="entry name" value="FAD/NAD(P)-binding domain"/>
    <property type="match status" value="1"/>
</dbReference>
<name>A0A1D7VN73_9ACTN</name>
<dbReference type="Pfam" id="PF01494">
    <property type="entry name" value="FAD_binding_3"/>
    <property type="match status" value="1"/>
</dbReference>
<evidence type="ECO:0000256" key="1">
    <source>
        <dbReference type="ARBA" id="ARBA00001974"/>
    </source>
</evidence>
<dbReference type="Gene3D" id="3.40.30.120">
    <property type="match status" value="1"/>
</dbReference>
<gene>
    <name evidence="5" type="ORF">SL103_19995</name>
</gene>
<dbReference type="Gene3D" id="3.30.9.10">
    <property type="entry name" value="D-Amino Acid Oxidase, subunit A, domain 2"/>
    <property type="match status" value="1"/>
</dbReference>
<dbReference type="InterPro" id="IPR050641">
    <property type="entry name" value="RIFMO-like"/>
</dbReference>
<dbReference type="InterPro" id="IPR036188">
    <property type="entry name" value="FAD/NAD-bd_sf"/>
</dbReference>
<evidence type="ECO:0000313" key="6">
    <source>
        <dbReference type="Proteomes" id="UP000094094"/>
    </source>
</evidence>
<dbReference type="KEGG" id="slc:SL103_19995"/>
<keyword evidence="5" id="KW-0503">Monooxygenase</keyword>
<keyword evidence="5" id="KW-0560">Oxidoreductase</keyword>
<dbReference type="AlphaFoldDB" id="A0A1D7VN73"/>
<feature type="domain" description="FAD-binding" evidence="4">
    <location>
        <begin position="6"/>
        <end position="372"/>
    </location>
</feature>
<proteinExistence type="predicted"/>
<evidence type="ECO:0000313" key="5">
    <source>
        <dbReference type="EMBL" id="AOP48205.1"/>
    </source>
</evidence>
<dbReference type="SUPFAM" id="SSF51905">
    <property type="entry name" value="FAD/NAD(P)-binding domain"/>
    <property type="match status" value="1"/>
</dbReference>
<dbReference type="PANTHER" id="PTHR43004">
    <property type="entry name" value="TRK SYSTEM POTASSIUM UPTAKE PROTEIN"/>
    <property type="match status" value="1"/>
</dbReference>
<keyword evidence="6" id="KW-1185">Reference proteome</keyword>
<reference evidence="5 6" key="1">
    <citation type="submission" date="2016-09" db="EMBL/GenBank/DDBJ databases">
        <title>Complete genome sequencing of Streptomyces lydicus 103 and metabolic pathways analysis of antibiotic biosynthesis.</title>
        <authorList>
            <person name="Jia N."/>
            <person name="Ding M.-Z."/>
            <person name="Gao F."/>
            <person name="Yuan Y.-J."/>
        </authorList>
    </citation>
    <scope>NUCLEOTIDE SEQUENCE [LARGE SCALE GENOMIC DNA]</scope>
    <source>
        <strain evidence="5 6">103</strain>
    </source>
</reference>
<dbReference type="PRINTS" id="PR00420">
    <property type="entry name" value="RNGMNOXGNASE"/>
</dbReference>
<dbReference type="OrthoDB" id="8670884at2"/>
<sequence>MHETRIPVLIAGGGTVGLAAALFLAHHGVASLVVERRTGPNVHPRATGLGPRTVEFLRQAGLDEAVDAVAIDMSAGNLGKISARTLAEADLPAVARDASAGPQLGPRLTGRVSPGVLRGTCPQNRLDAVLLPAARERGATVRYATRLVSFEQDDDGITALLDTGDAAGRPGGPETVRADYLVAADGARSGVRDALGIATSGPGELGSPMMNILFRADLTAHTRGHSFVTCDITHPDAPGLLVTVDGEQEWIFHAAYDPGAGRGADDFTPARCRALIRAAVGAPDLDVEVVSTLPWRPQGLLADRFRAGRVFLAGDAAHTNPPLGAFGLNTGIADAHNLAWKLAAVLRGDAGPGLLDSYPAERRPVAALALEQSLRRLADPRLHWDQSPRAAAARAAAGVVNAPVVHLGYRYDSDAVIDPQPDLPSHEDVARTLDGAPGSRLPHLWVERQGRRISTLDLVESRFTLLTGADGDRWIRAAREAGERLGVAVAAHRIGPGAEVTDPEGDWPRLARLDGAGALLVRPDQFVAWRAGTPSDDPAGDLERVLVRLLARERPAEHGGTA</sequence>
<protein>
    <submittedName>
        <fullName evidence="5">2,4-dichlorophenol 6-monooxygenase</fullName>
    </submittedName>
</protein>
<dbReference type="GO" id="GO:0016709">
    <property type="term" value="F:oxidoreductase activity, acting on paired donors, with incorporation or reduction of molecular oxygen, NAD(P)H as one donor, and incorporation of one atom of oxygen"/>
    <property type="evidence" value="ECO:0007669"/>
    <property type="project" value="UniProtKB-ARBA"/>
</dbReference>
<dbReference type="PANTHER" id="PTHR43004:SF19">
    <property type="entry name" value="BINDING MONOOXYGENASE, PUTATIVE (JCVI)-RELATED"/>
    <property type="match status" value="1"/>
</dbReference>
<dbReference type="InterPro" id="IPR002938">
    <property type="entry name" value="FAD-bd"/>
</dbReference>
<keyword evidence="3" id="KW-0274">FAD</keyword>
<evidence type="ECO:0000259" key="4">
    <source>
        <dbReference type="Pfam" id="PF01494"/>
    </source>
</evidence>
<accession>A0A1D7VN73</accession>
<keyword evidence="2" id="KW-0285">Flavoprotein</keyword>